<feature type="coiled-coil region" evidence="1">
    <location>
        <begin position="119"/>
        <end position="146"/>
    </location>
</feature>
<protein>
    <submittedName>
        <fullName evidence="2">Uncharacterized protein</fullName>
    </submittedName>
</protein>
<dbReference type="EMBL" id="KL197767">
    <property type="protein sequence ID" value="KDQ50046.1"/>
    <property type="molecule type" value="Genomic_DNA"/>
</dbReference>
<evidence type="ECO:0000313" key="3">
    <source>
        <dbReference type="Proteomes" id="UP000027265"/>
    </source>
</evidence>
<keyword evidence="1" id="KW-0175">Coiled coil</keyword>
<dbReference type="Proteomes" id="UP000027265">
    <property type="component" value="Unassembled WGS sequence"/>
</dbReference>
<evidence type="ECO:0000256" key="1">
    <source>
        <dbReference type="SAM" id="Coils"/>
    </source>
</evidence>
<sequence length="199" mass="22168">MDTIATPLLSESLVMWNGIVPSSDSPLPDGGALRLGLGDAELCDNSLPNLEAICGFASPTPAPRLVDLEHWETIIQVADLTSKVVDLESEITLLKGDLDHLQVTKEMFQLLAADDGDIKQSLARQIEDLNLDAEGMNHRISHLEDEWAGCLEREGVLERDIVGKDEEIFSLRLQISHYRVQVRALEVCVSQERARPCWW</sequence>
<name>A0A067PHV3_9AGAM</name>
<evidence type="ECO:0000313" key="2">
    <source>
        <dbReference type="EMBL" id="KDQ50046.1"/>
    </source>
</evidence>
<organism evidence="2 3">
    <name type="scientific">Jaapia argillacea MUCL 33604</name>
    <dbReference type="NCBI Taxonomy" id="933084"/>
    <lineage>
        <taxon>Eukaryota</taxon>
        <taxon>Fungi</taxon>
        <taxon>Dikarya</taxon>
        <taxon>Basidiomycota</taxon>
        <taxon>Agaricomycotina</taxon>
        <taxon>Agaricomycetes</taxon>
        <taxon>Agaricomycetidae</taxon>
        <taxon>Jaapiales</taxon>
        <taxon>Jaapiaceae</taxon>
        <taxon>Jaapia</taxon>
    </lineage>
</organism>
<reference evidence="3" key="1">
    <citation type="journal article" date="2014" name="Proc. Natl. Acad. Sci. U.S.A.">
        <title>Extensive sampling of basidiomycete genomes demonstrates inadequacy of the white-rot/brown-rot paradigm for wood decay fungi.</title>
        <authorList>
            <person name="Riley R."/>
            <person name="Salamov A.A."/>
            <person name="Brown D.W."/>
            <person name="Nagy L.G."/>
            <person name="Floudas D."/>
            <person name="Held B.W."/>
            <person name="Levasseur A."/>
            <person name="Lombard V."/>
            <person name="Morin E."/>
            <person name="Otillar R."/>
            <person name="Lindquist E.A."/>
            <person name="Sun H."/>
            <person name="LaButti K.M."/>
            <person name="Schmutz J."/>
            <person name="Jabbour D."/>
            <person name="Luo H."/>
            <person name="Baker S.E."/>
            <person name="Pisabarro A.G."/>
            <person name="Walton J.D."/>
            <person name="Blanchette R.A."/>
            <person name="Henrissat B."/>
            <person name="Martin F."/>
            <person name="Cullen D."/>
            <person name="Hibbett D.S."/>
            <person name="Grigoriev I.V."/>
        </authorList>
    </citation>
    <scope>NUCLEOTIDE SEQUENCE [LARGE SCALE GENOMIC DNA]</scope>
    <source>
        <strain evidence="3">MUCL 33604</strain>
    </source>
</reference>
<gene>
    <name evidence="2" type="ORF">JAAARDRAFT_200289</name>
</gene>
<dbReference type="InParanoid" id="A0A067PHV3"/>
<accession>A0A067PHV3</accession>
<dbReference type="AlphaFoldDB" id="A0A067PHV3"/>
<proteinExistence type="predicted"/>
<dbReference type="HOGENOM" id="CLU_1372393_0_0_1"/>
<keyword evidence="3" id="KW-1185">Reference proteome</keyword>